<reference evidence="2 3" key="1">
    <citation type="submission" date="2014-04" db="EMBL/GenBank/DDBJ databases">
        <title>Comparative Genomics of Cryptosporidium Species.</title>
        <authorList>
            <person name="Silva J.C."/>
            <person name="Su Q."/>
            <person name="Chalmers R."/>
            <person name="Chibucos M.C."/>
            <person name="Elwin K."/>
            <person name="Godinez A."/>
            <person name="Guo F."/>
            <person name="Huynh K."/>
            <person name="Orvis J."/>
            <person name="Ott S."/>
            <person name="Sadzewicz L."/>
            <person name="Sengamalay N."/>
            <person name="Shetty A."/>
            <person name="Sun M."/>
            <person name="Tallon L."/>
            <person name="Xiao L."/>
            <person name="Zhang H."/>
            <person name="Fraser C.M."/>
            <person name="Zhu G."/>
            <person name="Kissinger J."/>
            <person name="Widmer G."/>
        </authorList>
    </citation>
    <scope>NUCLEOTIDE SEQUENCE [LARGE SCALE GENOMIC DNA]</scope>
    <source>
        <strain evidence="2 3">UKMEL1</strain>
    </source>
</reference>
<protein>
    <recommendedName>
        <fullName evidence="1">Micro-fibrillar-associated protein 1 C-terminal domain-containing protein</fullName>
    </recommendedName>
</protein>
<comment type="caution">
    <text evidence="2">The sequence shown here is derived from an EMBL/GenBank/DDBJ whole genome shotgun (WGS) entry which is preliminary data.</text>
</comment>
<dbReference type="InterPro" id="IPR009730">
    <property type="entry name" value="MFAP1_C"/>
</dbReference>
<gene>
    <name evidence="2" type="ORF">CmeUKMEL1_04655</name>
</gene>
<evidence type="ECO:0000259" key="1">
    <source>
        <dbReference type="Pfam" id="PF06991"/>
    </source>
</evidence>
<dbReference type="OrthoDB" id="339751at2759"/>
<evidence type="ECO:0000313" key="3">
    <source>
        <dbReference type="Proteomes" id="UP000236928"/>
    </source>
</evidence>
<dbReference type="AlphaFoldDB" id="A0A2P4YYL4"/>
<organism evidence="2 3">
    <name type="scientific">Cryptosporidium meleagridis</name>
    <dbReference type="NCBI Taxonomy" id="93969"/>
    <lineage>
        <taxon>Eukaryota</taxon>
        <taxon>Sar</taxon>
        <taxon>Alveolata</taxon>
        <taxon>Apicomplexa</taxon>
        <taxon>Conoidasida</taxon>
        <taxon>Coccidia</taxon>
        <taxon>Eucoccidiorida</taxon>
        <taxon>Eimeriorina</taxon>
        <taxon>Cryptosporidiidae</taxon>
        <taxon>Cryptosporidium</taxon>
    </lineage>
</organism>
<accession>A0A2P4YYL4</accession>
<keyword evidence="3" id="KW-1185">Reference proteome</keyword>
<evidence type="ECO:0000313" key="2">
    <source>
        <dbReference type="EMBL" id="POM82890.1"/>
    </source>
</evidence>
<dbReference type="Pfam" id="PF06991">
    <property type="entry name" value="MFAP1"/>
    <property type="match status" value="1"/>
</dbReference>
<sequence length="102" mass="12512">MNRPKYISKLRRKTIIEEKNRSKAINESIKFSLKIKNELSDFSCTRIETEYEINNQKDKTSKVDDNDEPNRKLDYLKWKEREYKRLKREHFDYVVSFKCNNT</sequence>
<name>A0A2P4YYL4_9CRYT</name>
<dbReference type="VEuPathDB" id="CryptoDB:CmeUKMEL1_04655"/>
<dbReference type="EMBL" id="JIBK01000008">
    <property type="protein sequence ID" value="POM82890.1"/>
    <property type="molecule type" value="Genomic_DNA"/>
</dbReference>
<feature type="domain" description="Micro-fibrillar-associated protein 1 C-terminal" evidence="1">
    <location>
        <begin position="1"/>
        <end position="90"/>
    </location>
</feature>
<proteinExistence type="predicted"/>
<dbReference type="Proteomes" id="UP000236928">
    <property type="component" value="Unassembled WGS sequence"/>
</dbReference>